<accession>A0AAV7SP34</accession>
<dbReference type="GO" id="GO:0032259">
    <property type="term" value="P:methylation"/>
    <property type="evidence" value="ECO:0007669"/>
    <property type="project" value="UniProtKB-KW"/>
</dbReference>
<dbReference type="PANTHER" id="PTHR43648">
    <property type="entry name" value="ELECTRON TRANSFER FLAVOPROTEIN BETA SUBUNIT LYSINE METHYLTRANSFERASE"/>
    <property type="match status" value="1"/>
</dbReference>
<dbReference type="InterPro" id="IPR029063">
    <property type="entry name" value="SAM-dependent_MTases_sf"/>
</dbReference>
<proteinExistence type="inferred from homology"/>
<dbReference type="Proteomes" id="UP001066276">
    <property type="component" value="Chromosome 4_2"/>
</dbReference>
<evidence type="ECO:0000256" key="3">
    <source>
        <dbReference type="ARBA" id="ARBA00037932"/>
    </source>
</evidence>
<comment type="catalytic activity">
    <reaction evidence="7">
        <text>L-lysyl-[protein] + 3 S-adenosyl-L-methionine = N(6),N(6),N(6)-trimethyl-L-lysyl-[protein] + 3 S-adenosyl-L-homocysteine + 3 H(+)</text>
        <dbReference type="Rhea" id="RHEA:54192"/>
        <dbReference type="Rhea" id="RHEA-COMP:9752"/>
        <dbReference type="Rhea" id="RHEA-COMP:13826"/>
        <dbReference type="ChEBI" id="CHEBI:15378"/>
        <dbReference type="ChEBI" id="CHEBI:29969"/>
        <dbReference type="ChEBI" id="CHEBI:57856"/>
        <dbReference type="ChEBI" id="CHEBI:59789"/>
        <dbReference type="ChEBI" id="CHEBI:61961"/>
    </reaction>
    <physiologicalReaction direction="left-to-right" evidence="7">
        <dbReference type="Rhea" id="RHEA:54193"/>
    </physiologicalReaction>
</comment>
<dbReference type="PANTHER" id="PTHR43648:SF1">
    <property type="entry name" value="ELECTRON TRANSFER FLAVOPROTEIN BETA SUBUNIT LYSINE METHYLTRANSFERASE"/>
    <property type="match status" value="1"/>
</dbReference>
<gene>
    <name evidence="8" type="ORF">NDU88_006203</name>
</gene>
<dbReference type="GO" id="GO:0016279">
    <property type="term" value="F:protein-lysine N-methyltransferase activity"/>
    <property type="evidence" value="ECO:0007669"/>
    <property type="project" value="TreeGrafter"/>
</dbReference>
<evidence type="ECO:0000313" key="8">
    <source>
        <dbReference type="EMBL" id="KAJ1165786.1"/>
    </source>
</evidence>
<dbReference type="SUPFAM" id="SSF53335">
    <property type="entry name" value="S-adenosyl-L-methionine-dependent methyltransferases"/>
    <property type="match status" value="1"/>
</dbReference>
<dbReference type="Pfam" id="PF06325">
    <property type="entry name" value="PrmA"/>
    <property type="match status" value="1"/>
</dbReference>
<sequence length="244" mass="27288">MHVLLGSSARARGIRSCHTSRKQGLPASKVKEFIEQNTEISKEHLTPEIRLMLLTPRCPFWHGRPDSWPFADPYWAIYWPGGQALSRYLLDNPHVVRNGSVLDIGSGCGASAIAACMSGASQVMANDIDPVAATAIALNCELNNVKPIPVLTKNITGSDPERWSVIVLGDMFYDEQLADGLHYWLGQCIHRYKTKVLIGDPGRPQFVSHKIQRQLHKMMEYPLPECTKQENYGLTSTSVWSYQP</sequence>
<evidence type="ECO:0000256" key="7">
    <source>
        <dbReference type="ARBA" id="ARBA00049497"/>
    </source>
</evidence>
<comment type="caution">
    <text evidence="8">The sequence shown here is derived from an EMBL/GenBank/DDBJ whole genome shotgun (WGS) entry which is preliminary data.</text>
</comment>
<dbReference type="InterPro" id="IPR050078">
    <property type="entry name" value="Ribosomal_L11_MeTrfase_PrmA"/>
</dbReference>
<dbReference type="CDD" id="cd02440">
    <property type="entry name" value="AdoMet_MTases"/>
    <property type="match status" value="1"/>
</dbReference>
<keyword evidence="1" id="KW-0489">Methyltransferase</keyword>
<keyword evidence="9" id="KW-1185">Reference proteome</keyword>
<evidence type="ECO:0000256" key="5">
    <source>
        <dbReference type="ARBA" id="ARBA00041867"/>
    </source>
</evidence>
<comment type="similarity">
    <text evidence="3">Belongs to the methyltransferase superfamily. ETFBKMT family.</text>
</comment>
<dbReference type="EMBL" id="JANPWB010000008">
    <property type="protein sequence ID" value="KAJ1165786.1"/>
    <property type="molecule type" value="Genomic_DNA"/>
</dbReference>
<evidence type="ECO:0000256" key="4">
    <source>
        <dbReference type="ARBA" id="ARBA00040322"/>
    </source>
</evidence>
<dbReference type="AlphaFoldDB" id="A0AAV7SP34"/>
<name>A0AAV7SP34_PLEWA</name>
<organism evidence="8 9">
    <name type="scientific">Pleurodeles waltl</name>
    <name type="common">Iberian ribbed newt</name>
    <dbReference type="NCBI Taxonomy" id="8319"/>
    <lineage>
        <taxon>Eukaryota</taxon>
        <taxon>Metazoa</taxon>
        <taxon>Chordata</taxon>
        <taxon>Craniata</taxon>
        <taxon>Vertebrata</taxon>
        <taxon>Euteleostomi</taxon>
        <taxon>Amphibia</taxon>
        <taxon>Batrachia</taxon>
        <taxon>Caudata</taxon>
        <taxon>Salamandroidea</taxon>
        <taxon>Salamandridae</taxon>
        <taxon>Pleurodelinae</taxon>
        <taxon>Pleurodeles</taxon>
    </lineage>
</organism>
<dbReference type="GO" id="GO:0005759">
    <property type="term" value="C:mitochondrial matrix"/>
    <property type="evidence" value="ECO:0007669"/>
    <property type="project" value="TreeGrafter"/>
</dbReference>
<evidence type="ECO:0000313" key="9">
    <source>
        <dbReference type="Proteomes" id="UP001066276"/>
    </source>
</evidence>
<evidence type="ECO:0000256" key="1">
    <source>
        <dbReference type="ARBA" id="ARBA00022603"/>
    </source>
</evidence>
<evidence type="ECO:0000256" key="6">
    <source>
        <dbReference type="ARBA" id="ARBA00042266"/>
    </source>
</evidence>
<protein>
    <recommendedName>
        <fullName evidence="4">Electron transfer flavoprotein beta subunit lysine methyltransferase</fullName>
    </recommendedName>
    <alternativeName>
        <fullName evidence="6">ETFB lysine methyltransferase</fullName>
    </alternativeName>
    <alternativeName>
        <fullName evidence="5">Protein N-lysine methyltransferase METTL20</fullName>
    </alternativeName>
</protein>
<keyword evidence="2" id="KW-0808">Transferase</keyword>
<evidence type="ECO:0000256" key="2">
    <source>
        <dbReference type="ARBA" id="ARBA00022679"/>
    </source>
</evidence>
<dbReference type="Gene3D" id="3.40.50.150">
    <property type="entry name" value="Vaccinia Virus protein VP39"/>
    <property type="match status" value="1"/>
</dbReference>
<reference evidence="8" key="1">
    <citation type="journal article" date="2022" name="bioRxiv">
        <title>Sequencing and chromosome-scale assembly of the giantPleurodeles waltlgenome.</title>
        <authorList>
            <person name="Brown T."/>
            <person name="Elewa A."/>
            <person name="Iarovenko S."/>
            <person name="Subramanian E."/>
            <person name="Araus A.J."/>
            <person name="Petzold A."/>
            <person name="Susuki M."/>
            <person name="Suzuki K.-i.T."/>
            <person name="Hayashi T."/>
            <person name="Toyoda A."/>
            <person name="Oliveira C."/>
            <person name="Osipova E."/>
            <person name="Leigh N.D."/>
            <person name="Simon A."/>
            <person name="Yun M.H."/>
        </authorList>
    </citation>
    <scope>NUCLEOTIDE SEQUENCE</scope>
    <source>
        <strain evidence="8">20211129_DDA</strain>
        <tissue evidence="8">Liver</tissue>
    </source>
</reference>